<dbReference type="InterPro" id="IPR018165">
    <property type="entry name" value="Ala-tRNA-synth_IIc_core"/>
</dbReference>
<dbReference type="RefSeq" id="WP_123164620.1">
    <property type="nucleotide sequence ID" value="NZ_RIAX01000003.1"/>
</dbReference>
<dbReference type="GO" id="GO:0046872">
    <property type="term" value="F:metal ion binding"/>
    <property type="evidence" value="ECO:0007669"/>
    <property type="project" value="UniProtKB-KW"/>
</dbReference>
<sequence length="398" mass="44154">MTQKIYEEKPYMQKAAVEVVTTGKDGQGEYLVLDGTIFYPEGGGQPADHGFIGPARIVDVQKVDEEIRHYTDQPLPKAVYEARLDWDRRWDHMQQHAGQHVLSAVFDDNHQMKTTSFHLGKERVSIDLDAGSVTEKQLLEVEKQANAVISQHLPISVEWVTQQQAANKKLRKPPAVDGAIRLVTIDGIDINACGGTHPQNTSDINLIKLIGTEKAKGGTRVYFVCGNRALLYFQKLIEITDQLVKQLNSPLEELVAAASALSSDKAEKDKTIKELQSMLLKTEAENFQPEQEGGLLVRSFQGRPVKEIQQLARWTAAAHPAAVILFVLNAGQEKRFVCAKGEQAPGDMRKVLQELLVLIDGKGGGNIHFAQGGGKTDQPDADFFHLFRRLAKDFQESV</sequence>
<dbReference type="AlphaFoldDB" id="A0A3M8P9K6"/>
<comment type="subcellular location">
    <subcellularLocation>
        <location evidence="2">Cytoplasm</location>
    </subcellularLocation>
</comment>
<accession>A0A3M8P9K6</accession>
<evidence type="ECO:0000259" key="5">
    <source>
        <dbReference type="PROSITE" id="PS50860"/>
    </source>
</evidence>
<dbReference type="SUPFAM" id="SSF50447">
    <property type="entry name" value="Translation proteins"/>
    <property type="match status" value="1"/>
</dbReference>
<keyword evidence="3" id="KW-0479">Metal-binding</keyword>
<feature type="domain" description="Alanyl-transfer RNA synthetases family profile" evidence="5">
    <location>
        <begin position="1"/>
        <end position="235"/>
    </location>
</feature>
<protein>
    <submittedName>
        <fullName evidence="6">Alanyl-tRNA editing protein</fullName>
    </submittedName>
</protein>
<organism evidence="6 7">
    <name type="scientific">Planococcus salinus</name>
    <dbReference type="NCBI Taxonomy" id="1848460"/>
    <lineage>
        <taxon>Bacteria</taxon>
        <taxon>Bacillati</taxon>
        <taxon>Bacillota</taxon>
        <taxon>Bacilli</taxon>
        <taxon>Bacillales</taxon>
        <taxon>Caryophanaceae</taxon>
        <taxon>Planococcus</taxon>
    </lineage>
</organism>
<reference evidence="6 7" key="1">
    <citation type="journal article" date="2018" name="Int. J. Syst. Evol. Microbiol.">
        <title>Planococcus salinus sp. nov., a moderately halophilic bacterium isolated from a saline-alkali soil.</title>
        <authorList>
            <person name="Gan L."/>
        </authorList>
    </citation>
    <scope>NUCLEOTIDE SEQUENCE [LARGE SCALE GENOMIC DNA]</scope>
    <source>
        <strain evidence="6 7">LCB217</strain>
    </source>
</reference>
<dbReference type="SUPFAM" id="SSF55186">
    <property type="entry name" value="ThrRS/AlaRS common domain"/>
    <property type="match status" value="1"/>
</dbReference>
<dbReference type="InterPro" id="IPR051335">
    <property type="entry name" value="Alanyl-tRNA_Editing_Enzymes"/>
</dbReference>
<dbReference type="GO" id="GO:0006419">
    <property type="term" value="P:alanyl-tRNA aminoacylation"/>
    <property type="evidence" value="ECO:0007669"/>
    <property type="project" value="InterPro"/>
</dbReference>
<keyword evidence="4" id="KW-0862">Zinc</keyword>
<evidence type="ECO:0000313" key="6">
    <source>
        <dbReference type="EMBL" id="RNF40111.1"/>
    </source>
</evidence>
<dbReference type="PANTHER" id="PTHR43462:SF1">
    <property type="entry name" value="ALANYL-TRNA EDITING PROTEIN AARSD1"/>
    <property type="match status" value="1"/>
</dbReference>
<proteinExistence type="predicted"/>
<dbReference type="Gene3D" id="3.30.980.10">
    <property type="entry name" value="Threonyl-trna Synthetase, Chain A, domain 2"/>
    <property type="match status" value="1"/>
</dbReference>
<evidence type="ECO:0000256" key="4">
    <source>
        <dbReference type="ARBA" id="ARBA00022833"/>
    </source>
</evidence>
<dbReference type="InterPro" id="IPR009000">
    <property type="entry name" value="Transl_B-barrel_sf"/>
</dbReference>
<comment type="caution">
    <text evidence="6">The sequence shown here is derived from an EMBL/GenBank/DDBJ whole genome shotgun (WGS) entry which is preliminary data.</text>
</comment>
<dbReference type="GO" id="GO:0005737">
    <property type="term" value="C:cytoplasm"/>
    <property type="evidence" value="ECO:0007669"/>
    <property type="project" value="UniProtKB-SubCell"/>
</dbReference>
<keyword evidence="7" id="KW-1185">Reference proteome</keyword>
<dbReference type="GO" id="GO:0004813">
    <property type="term" value="F:alanine-tRNA ligase activity"/>
    <property type="evidence" value="ECO:0007669"/>
    <property type="project" value="InterPro"/>
</dbReference>
<evidence type="ECO:0000256" key="1">
    <source>
        <dbReference type="ARBA" id="ARBA00001947"/>
    </source>
</evidence>
<evidence type="ECO:0000256" key="2">
    <source>
        <dbReference type="ARBA" id="ARBA00004496"/>
    </source>
</evidence>
<dbReference type="GO" id="GO:0002161">
    <property type="term" value="F:aminoacyl-tRNA deacylase activity"/>
    <property type="evidence" value="ECO:0007669"/>
    <property type="project" value="UniProtKB-ARBA"/>
</dbReference>
<dbReference type="Proteomes" id="UP000275473">
    <property type="component" value="Unassembled WGS sequence"/>
</dbReference>
<dbReference type="EMBL" id="RIAX01000003">
    <property type="protein sequence ID" value="RNF40111.1"/>
    <property type="molecule type" value="Genomic_DNA"/>
</dbReference>
<dbReference type="OrthoDB" id="9812949at2"/>
<gene>
    <name evidence="6" type="ORF">EEX84_05600</name>
</gene>
<name>A0A3M8P9K6_9BACL</name>
<dbReference type="InterPro" id="IPR012947">
    <property type="entry name" value="tRNA_SAD"/>
</dbReference>
<dbReference type="Gene3D" id="3.10.310.40">
    <property type="match status" value="1"/>
</dbReference>
<dbReference type="Pfam" id="PF07973">
    <property type="entry name" value="tRNA_SAD"/>
    <property type="match status" value="1"/>
</dbReference>
<evidence type="ECO:0000256" key="3">
    <source>
        <dbReference type="ARBA" id="ARBA00022723"/>
    </source>
</evidence>
<dbReference type="Gene3D" id="2.40.30.130">
    <property type="match status" value="1"/>
</dbReference>
<dbReference type="InterPro" id="IPR018163">
    <property type="entry name" value="Thr/Ala-tRNA-synth_IIc_edit"/>
</dbReference>
<dbReference type="GO" id="GO:0005524">
    <property type="term" value="F:ATP binding"/>
    <property type="evidence" value="ECO:0007669"/>
    <property type="project" value="InterPro"/>
</dbReference>
<dbReference type="GO" id="GO:0003676">
    <property type="term" value="F:nucleic acid binding"/>
    <property type="evidence" value="ECO:0007669"/>
    <property type="project" value="InterPro"/>
</dbReference>
<dbReference type="SMART" id="SM00863">
    <property type="entry name" value="tRNA_SAD"/>
    <property type="match status" value="1"/>
</dbReference>
<dbReference type="PANTHER" id="PTHR43462">
    <property type="entry name" value="ALANYL-TRNA EDITING PROTEIN"/>
    <property type="match status" value="1"/>
</dbReference>
<evidence type="ECO:0000313" key="7">
    <source>
        <dbReference type="Proteomes" id="UP000275473"/>
    </source>
</evidence>
<comment type="cofactor">
    <cofactor evidence="1">
        <name>Zn(2+)</name>
        <dbReference type="ChEBI" id="CHEBI:29105"/>
    </cofactor>
</comment>
<dbReference type="PROSITE" id="PS50860">
    <property type="entry name" value="AA_TRNA_LIGASE_II_ALA"/>
    <property type="match status" value="1"/>
</dbReference>